<dbReference type="PANTHER" id="PTHR46481">
    <property type="entry name" value="ZINC FINGER BED DOMAIN-CONTAINING PROTEIN 4"/>
    <property type="match status" value="1"/>
</dbReference>
<keyword evidence="3" id="KW-0863">Zinc-finger</keyword>
<evidence type="ECO:0000256" key="3">
    <source>
        <dbReference type="ARBA" id="ARBA00022771"/>
    </source>
</evidence>
<evidence type="ECO:0000256" key="4">
    <source>
        <dbReference type="ARBA" id="ARBA00022833"/>
    </source>
</evidence>
<organism evidence="7 8">
    <name type="scientific">Allacma fusca</name>
    <dbReference type="NCBI Taxonomy" id="39272"/>
    <lineage>
        <taxon>Eukaryota</taxon>
        <taxon>Metazoa</taxon>
        <taxon>Ecdysozoa</taxon>
        <taxon>Arthropoda</taxon>
        <taxon>Hexapoda</taxon>
        <taxon>Collembola</taxon>
        <taxon>Symphypleona</taxon>
        <taxon>Sminthuridae</taxon>
        <taxon>Allacma</taxon>
    </lineage>
</organism>
<evidence type="ECO:0000256" key="2">
    <source>
        <dbReference type="ARBA" id="ARBA00022723"/>
    </source>
</evidence>
<reference evidence="7" key="1">
    <citation type="submission" date="2021-06" db="EMBL/GenBank/DDBJ databases">
        <authorList>
            <person name="Hodson N. C."/>
            <person name="Mongue J. A."/>
            <person name="Jaron S. K."/>
        </authorList>
    </citation>
    <scope>NUCLEOTIDE SEQUENCE</scope>
</reference>
<dbReference type="Pfam" id="PF05699">
    <property type="entry name" value="Dimer_Tnp_hAT"/>
    <property type="match status" value="1"/>
</dbReference>
<evidence type="ECO:0000256" key="5">
    <source>
        <dbReference type="ARBA" id="ARBA00023242"/>
    </source>
</evidence>
<feature type="domain" description="HAT C-terminal dimerisation" evidence="6">
    <location>
        <begin position="3"/>
        <end position="68"/>
    </location>
</feature>
<keyword evidence="2" id="KW-0479">Metal-binding</keyword>
<comment type="caution">
    <text evidence="7">The sequence shown here is derived from an EMBL/GenBank/DDBJ whole genome shotgun (WGS) entry which is preliminary data.</text>
</comment>
<sequence>MDEFRKYLSLPVTVSLKDNSPLIWWKEQECNFPAVATMARDFLSVSGTGVPTERTFSLATDLLGPKQMLTSAETIKR</sequence>
<dbReference type="GO" id="GO:0008270">
    <property type="term" value="F:zinc ion binding"/>
    <property type="evidence" value="ECO:0007669"/>
    <property type="project" value="UniProtKB-KW"/>
</dbReference>
<dbReference type="GO" id="GO:0046983">
    <property type="term" value="F:protein dimerization activity"/>
    <property type="evidence" value="ECO:0007669"/>
    <property type="project" value="InterPro"/>
</dbReference>
<protein>
    <recommendedName>
        <fullName evidence="6">HAT C-terminal dimerisation domain-containing protein</fullName>
    </recommendedName>
</protein>
<dbReference type="OrthoDB" id="117690at2759"/>
<proteinExistence type="predicted"/>
<dbReference type="EMBL" id="CAJVCH010013102">
    <property type="protein sequence ID" value="CAG7674085.1"/>
    <property type="molecule type" value="Genomic_DNA"/>
</dbReference>
<evidence type="ECO:0000313" key="8">
    <source>
        <dbReference type="Proteomes" id="UP000708208"/>
    </source>
</evidence>
<keyword evidence="8" id="KW-1185">Reference proteome</keyword>
<feature type="non-terminal residue" evidence="7">
    <location>
        <position position="1"/>
    </location>
</feature>
<dbReference type="PANTHER" id="PTHR46481:SF10">
    <property type="entry name" value="ZINC FINGER BED DOMAIN-CONTAINING PROTEIN 39"/>
    <property type="match status" value="1"/>
</dbReference>
<name>A0A8J2JES0_9HEXA</name>
<evidence type="ECO:0000259" key="6">
    <source>
        <dbReference type="Pfam" id="PF05699"/>
    </source>
</evidence>
<evidence type="ECO:0000313" key="7">
    <source>
        <dbReference type="EMBL" id="CAG7674085.1"/>
    </source>
</evidence>
<dbReference type="AlphaFoldDB" id="A0A8J2JES0"/>
<dbReference type="InterPro" id="IPR052035">
    <property type="entry name" value="ZnF_BED_domain_contain"/>
</dbReference>
<keyword evidence="5" id="KW-0539">Nucleus</keyword>
<dbReference type="Proteomes" id="UP000708208">
    <property type="component" value="Unassembled WGS sequence"/>
</dbReference>
<dbReference type="InterPro" id="IPR008906">
    <property type="entry name" value="HATC_C_dom"/>
</dbReference>
<accession>A0A8J2JES0</accession>
<comment type="subcellular location">
    <subcellularLocation>
        <location evidence="1">Nucleus</location>
    </subcellularLocation>
</comment>
<evidence type="ECO:0000256" key="1">
    <source>
        <dbReference type="ARBA" id="ARBA00004123"/>
    </source>
</evidence>
<keyword evidence="4" id="KW-0862">Zinc</keyword>
<dbReference type="GO" id="GO:0005634">
    <property type="term" value="C:nucleus"/>
    <property type="evidence" value="ECO:0007669"/>
    <property type="project" value="UniProtKB-SubCell"/>
</dbReference>
<gene>
    <name evidence="7" type="ORF">AFUS01_LOCUS2289</name>
</gene>